<evidence type="ECO:0000313" key="1">
    <source>
        <dbReference type="EMBL" id="KFA94422.1"/>
    </source>
</evidence>
<dbReference type="AlphaFoldDB" id="A0A084T137"/>
<dbReference type="EMBL" id="JPMI01000011">
    <property type="protein sequence ID" value="KFA94422.1"/>
    <property type="molecule type" value="Genomic_DNA"/>
</dbReference>
<comment type="caution">
    <text evidence="1">The sequence shown here is derived from an EMBL/GenBank/DDBJ whole genome shotgun (WGS) entry which is preliminary data.</text>
</comment>
<evidence type="ECO:0000313" key="2">
    <source>
        <dbReference type="Proteomes" id="UP000028547"/>
    </source>
</evidence>
<dbReference type="RefSeq" id="WP_043389514.1">
    <property type="nucleotide sequence ID" value="NZ_JPMI01000011.1"/>
</dbReference>
<accession>A0A084T137</accession>
<gene>
    <name evidence="1" type="ORF">Q664_02515</name>
</gene>
<sequence>MTALNLSGLERLMRTCERLGLGFRTEPPGNHPPAAGVQLAGHVLDPVLAVLYARLGKAAFATDSAGLVLLRVDDDVNELESENRLEQGSPLESLAIPVLVFGGEPGLAYSYATVPRLADEHQLQPVVLVDTHEEPYALPVASNVDRFFDTWSRYLEALVAQPDYAQYGSAALTFPWGVPHLLARDRELVESLRTGRFGPLMKKTDSTARWVAQVLSSSRDD</sequence>
<evidence type="ECO:0008006" key="3">
    <source>
        <dbReference type="Google" id="ProtNLM"/>
    </source>
</evidence>
<organism evidence="1 2">
    <name type="scientific">Archangium violaceum Cb vi76</name>
    <dbReference type="NCBI Taxonomy" id="1406225"/>
    <lineage>
        <taxon>Bacteria</taxon>
        <taxon>Pseudomonadati</taxon>
        <taxon>Myxococcota</taxon>
        <taxon>Myxococcia</taxon>
        <taxon>Myxococcales</taxon>
        <taxon>Cystobacterineae</taxon>
        <taxon>Archangiaceae</taxon>
        <taxon>Archangium</taxon>
    </lineage>
</organism>
<reference evidence="1 2" key="1">
    <citation type="submission" date="2014-07" db="EMBL/GenBank/DDBJ databases">
        <title>Draft Genome Sequence of Gephyronic Acid Producer, Cystobacter violaceus Strain Cb vi76.</title>
        <authorList>
            <person name="Stevens D.C."/>
            <person name="Young J."/>
            <person name="Carmichael R."/>
            <person name="Tan J."/>
            <person name="Taylor R.E."/>
        </authorList>
    </citation>
    <scope>NUCLEOTIDE SEQUENCE [LARGE SCALE GENOMIC DNA]</scope>
    <source>
        <strain evidence="1 2">Cb vi76</strain>
    </source>
</reference>
<proteinExistence type="predicted"/>
<name>A0A084T137_9BACT</name>
<dbReference type="Proteomes" id="UP000028547">
    <property type="component" value="Unassembled WGS sequence"/>
</dbReference>
<protein>
    <recommendedName>
        <fullName evidence="3">Knr4/Smi1-like domain-containing protein</fullName>
    </recommendedName>
</protein>